<keyword evidence="2" id="KW-1185">Reference proteome</keyword>
<sequence length="60" mass="5803">MAPPPTALFPVEAVATFGAVPGDWLRTIGGSGAGASSGATAGVGRIGTTFIATNWRASVG</sequence>
<evidence type="ECO:0000313" key="1">
    <source>
        <dbReference type="EMBL" id="KAA0676423.1"/>
    </source>
</evidence>
<organism evidence="1 2">
    <name type="scientific">Roseomonas genomospecies 6</name>
    <dbReference type="NCBI Taxonomy" id="214106"/>
    <lineage>
        <taxon>Bacteria</taxon>
        <taxon>Pseudomonadati</taxon>
        <taxon>Pseudomonadota</taxon>
        <taxon>Alphaproteobacteria</taxon>
        <taxon>Acetobacterales</taxon>
        <taxon>Roseomonadaceae</taxon>
        <taxon>Roseomonas</taxon>
    </lineage>
</organism>
<proteinExistence type="predicted"/>
<protein>
    <submittedName>
        <fullName evidence="1">Uncharacterized protein</fullName>
    </submittedName>
</protein>
<reference evidence="1 2" key="1">
    <citation type="submission" date="2018-07" db="EMBL/GenBank/DDBJ databases">
        <title>Genome sequence of Azospirillum sp. ATCC 49961.</title>
        <authorList>
            <person name="Sant'Anna F.H."/>
            <person name="Baldani J.I."/>
            <person name="Zilli J.E."/>
            <person name="Reis V.M."/>
            <person name="Hartmann A."/>
            <person name="Cruz L."/>
            <person name="de Souza E.M."/>
            <person name="de Oliveira Pedrosa F."/>
            <person name="Passaglia L.M.P."/>
        </authorList>
    </citation>
    <scope>NUCLEOTIDE SEQUENCE [LARGE SCALE GENOMIC DNA]</scope>
    <source>
        <strain evidence="1 2">ATCC 49961</strain>
    </source>
</reference>
<comment type="caution">
    <text evidence="1">The sequence shown here is derived from an EMBL/GenBank/DDBJ whole genome shotgun (WGS) entry which is preliminary data.</text>
</comment>
<gene>
    <name evidence="1" type="ORF">DS843_27245</name>
</gene>
<dbReference type="EMBL" id="QOKW01000035">
    <property type="protein sequence ID" value="KAA0676423.1"/>
    <property type="molecule type" value="Genomic_DNA"/>
</dbReference>
<accession>A0A9W7NE06</accession>
<dbReference type="AlphaFoldDB" id="A0A9W7NE06"/>
<evidence type="ECO:0000313" key="2">
    <source>
        <dbReference type="Proteomes" id="UP000480854"/>
    </source>
</evidence>
<name>A0A9W7NE06_9PROT</name>
<dbReference type="Proteomes" id="UP000480854">
    <property type="component" value="Unassembled WGS sequence"/>
</dbReference>